<evidence type="ECO:0000313" key="9">
    <source>
        <dbReference type="Proteomes" id="UP000055590"/>
    </source>
</evidence>
<dbReference type="InterPro" id="IPR040758">
    <property type="entry name" value="PrmC_N"/>
</dbReference>
<sequence>MSEAWTVRRAILWTAGYLERTGADSPRTDADVLLADALGVDRVRLLFDFDKPLSPEELAAYRVRIERRAAGEPTAYILGRKEFHGRDFLVDSRVLIPRPETEELVAIGLRSLAPGARVLDLCAGSGCVGLTIAAEREDVKVDLVELDPGAAEVARANAEKLGVADRCRILVGDLFAPVLGEPPYQAIVSNPPYVPSAEIPGLSREVRREPKLALDGGPDGLDLVRRIAIDAPERIVPGGLLALELTIEQPRVAVDLFVAAGFAEAHVEQDFTRRDRFLVATR</sequence>
<evidence type="ECO:0000256" key="5">
    <source>
        <dbReference type="HAMAP-Rule" id="MF_02126"/>
    </source>
</evidence>
<dbReference type="InterPro" id="IPR050320">
    <property type="entry name" value="N5-glutamine_MTase"/>
</dbReference>
<dbReference type="PATRIC" id="fig|1391653.3.peg.2437"/>
<dbReference type="Gene3D" id="1.10.8.10">
    <property type="entry name" value="DNA helicase RuvA subunit, C-terminal domain"/>
    <property type="match status" value="1"/>
</dbReference>
<dbReference type="GO" id="GO:0102559">
    <property type="term" value="F:peptide chain release factor N(5)-glutamine methyltransferase activity"/>
    <property type="evidence" value="ECO:0007669"/>
    <property type="project" value="UniProtKB-EC"/>
</dbReference>
<dbReference type="SUPFAM" id="SSF53335">
    <property type="entry name" value="S-adenosyl-L-methionine-dependent methyltransferases"/>
    <property type="match status" value="1"/>
</dbReference>
<dbReference type="InterPro" id="IPR019874">
    <property type="entry name" value="RF_methyltr_PrmC"/>
</dbReference>
<feature type="binding site" evidence="5">
    <location>
        <position position="145"/>
    </location>
    <ligand>
        <name>S-adenosyl-L-methionine</name>
        <dbReference type="ChEBI" id="CHEBI:59789"/>
    </ligand>
</feature>
<dbReference type="PROSITE" id="PS00092">
    <property type="entry name" value="N6_MTASE"/>
    <property type="match status" value="1"/>
</dbReference>
<protein>
    <recommendedName>
        <fullName evidence="5">Release factor glutamine methyltransferase</fullName>
        <shortName evidence="5">RF MTase</shortName>
        <ecNumber evidence="5">2.1.1.297</ecNumber>
    </recommendedName>
    <alternativeName>
        <fullName evidence="5">N5-glutamine methyltransferase PrmC</fullName>
    </alternativeName>
    <alternativeName>
        <fullName evidence="5">Protein-(glutamine-N5) MTase PrmC</fullName>
    </alternativeName>
    <alternativeName>
        <fullName evidence="5">Protein-glutamine N-methyltransferase PrmC</fullName>
    </alternativeName>
</protein>
<proteinExistence type="inferred from homology"/>
<evidence type="ECO:0000259" key="6">
    <source>
        <dbReference type="Pfam" id="PF05175"/>
    </source>
</evidence>
<dbReference type="EMBL" id="CP012332">
    <property type="protein sequence ID" value="AKU91953.1"/>
    <property type="molecule type" value="Genomic_DNA"/>
</dbReference>
<dbReference type="PANTHER" id="PTHR18895:SF74">
    <property type="entry name" value="MTRF1L RELEASE FACTOR GLUTAMINE METHYLTRANSFERASE"/>
    <property type="match status" value="1"/>
</dbReference>
<dbReference type="InterPro" id="IPR007848">
    <property type="entry name" value="Small_mtfrase_dom"/>
</dbReference>
<dbReference type="GO" id="GO:0032259">
    <property type="term" value="P:methylation"/>
    <property type="evidence" value="ECO:0007669"/>
    <property type="project" value="UniProtKB-KW"/>
</dbReference>
<comment type="caution">
    <text evidence="5">Lacks conserved residue(s) required for the propagation of feature annotation.</text>
</comment>
<evidence type="ECO:0000313" key="8">
    <source>
        <dbReference type="EMBL" id="AKU91953.1"/>
    </source>
</evidence>
<evidence type="ECO:0000256" key="3">
    <source>
        <dbReference type="ARBA" id="ARBA00022691"/>
    </source>
</evidence>
<organism evidence="8 9">
    <name type="scientific">Vulgatibacter incomptus</name>
    <dbReference type="NCBI Taxonomy" id="1391653"/>
    <lineage>
        <taxon>Bacteria</taxon>
        <taxon>Pseudomonadati</taxon>
        <taxon>Myxococcota</taxon>
        <taxon>Myxococcia</taxon>
        <taxon>Myxococcales</taxon>
        <taxon>Cystobacterineae</taxon>
        <taxon>Vulgatibacteraceae</taxon>
        <taxon>Vulgatibacter</taxon>
    </lineage>
</organism>
<dbReference type="GO" id="GO:0003676">
    <property type="term" value="F:nucleic acid binding"/>
    <property type="evidence" value="ECO:0007669"/>
    <property type="project" value="InterPro"/>
</dbReference>
<dbReference type="Gene3D" id="3.40.50.150">
    <property type="entry name" value="Vaccinia Virus protein VP39"/>
    <property type="match status" value="1"/>
</dbReference>
<comment type="function">
    <text evidence="5">Methylates the class 1 translation termination release factors RF1/PrfA and RF2/PrfB on the glutamine residue of the universally conserved GGQ motif.</text>
</comment>
<accession>A0A0K1PEJ2</accession>
<dbReference type="InterPro" id="IPR004556">
    <property type="entry name" value="HemK-like"/>
</dbReference>
<feature type="domain" description="Release factor glutamine methyltransferase N-terminal" evidence="7">
    <location>
        <begin position="10"/>
        <end position="79"/>
    </location>
</feature>
<evidence type="ECO:0000256" key="1">
    <source>
        <dbReference type="ARBA" id="ARBA00022603"/>
    </source>
</evidence>
<keyword evidence="3 5" id="KW-0949">S-adenosyl-L-methionine</keyword>
<dbReference type="InterPro" id="IPR029063">
    <property type="entry name" value="SAM-dependent_MTases_sf"/>
</dbReference>
<dbReference type="AlphaFoldDB" id="A0A0K1PEJ2"/>
<keyword evidence="9" id="KW-1185">Reference proteome</keyword>
<comment type="catalytic activity">
    <reaction evidence="4 5">
        <text>L-glutaminyl-[peptide chain release factor] + S-adenosyl-L-methionine = N(5)-methyl-L-glutaminyl-[peptide chain release factor] + S-adenosyl-L-homocysteine + H(+)</text>
        <dbReference type="Rhea" id="RHEA:42896"/>
        <dbReference type="Rhea" id="RHEA-COMP:10271"/>
        <dbReference type="Rhea" id="RHEA-COMP:10272"/>
        <dbReference type="ChEBI" id="CHEBI:15378"/>
        <dbReference type="ChEBI" id="CHEBI:30011"/>
        <dbReference type="ChEBI" id="CHEBI:57856"/>
        <dbReference type="ChEBI" id="CHEBI:59789"/>
        <dbReference type="ChEBI" id="CHEBI:61891"/>
        <dbReference type="EC" id="2.1.1.297"/>
    </reaction>
</comment>
<dbReference type="EC" id="2.1.1.297" evidence="5"/>
<dbReference type="PANTHER" id="PTHR18895">
    <property type="entry name" value="HEMK METHYLTRANSFERASE"/>
    <property type="match status" value="1"/>
</dbReference>
<evidence type="ECO:0000256" key="2">
    <source>
        <dbReference type="ARBA" id="ARBA00022679"/>
    </source>
</evidence>
<dbReference type="InterPro" id="IPR002052">
    <property type="entry name" value="DNA_methylase_N6_adenine_CS"/>
</dbReference>
<dbReference type="Pfam" id="PF05175">
    <property type="entry name" value="MTS"/>
    <property type="match status" value="1"/>
</dbReference>
<dbReference type="NCBIfam" id="TIGR00536">
    <property type="entry name" value="hemK_fam"/>
    <property type="match status" value="1"/>
</dbReference>
<dbReference type="NCBIfam" id="TIGR03534">
    <property type="entry name" value="RF_mod_PrmC"/>
    <property type="match status" value="1"/>
</dbReference>
<dbReference type="Pfam" id="PF17827">
    <property type="entry name" value="PrmC_N"/>
    <property type="match status" value="1"/>
</dbReference>
<comment type="similarity">
    <text evidence="5">Belongs to the protein N5-glutamine methyltransferase family. PrmC subfamily.</text>
</comment>
<evidence type="ECO:0000259" key="7">
    <source>
        <dbReference type="Pfam" id="PF17827"/>
    </source>
</evidence>
<name>A0A0K1PEJ2_9BACT</name>
<dbReference type="STRING" id="1391653.AKJ08_2340"/>
<feature type="domain" description="Methyltransferase small" evidence="6">
    <location>
        <begin position="115"/>
        <end position="194"/>
    </location>
</feature>
<feature type="binding site" evidence="5">
    <location>
        <begin position="190"/>
        <end position="193"/>
    </location>
    <ligand>
        <name>substrate</name>
    </ligand>
</feature>
<reference evidence="8 9" key="1">
    <citation type="submission" date="2015-08" db="EMBL/GenBank/DDBJ databases">
        <authorList>
            <person name="Babu N.S."/>
            <person name="Beckwith C.J."/>
            <person name="Beseler K.G."/>
            <person name="Brison A."/>
            <person name="Carone J.V."/>
            <person name="Caskin T.P."/>
            <person name="Diamond M."/>
            <person name="Durham M.E."/>
            <person name="Foxe J.M."/>
            <person name="Go M."/>
            <person name="Henderson B.A."/>
            <person name="Jones I.B."/>
            <person name="McGettigan J.A."/>
            <person name="Micheletti S.J."/>
            <person name="Nasrallah M.E."/>
            <person name="Ortiz D."/>
            <person name="Piller C.R."/>
            <person name="Privatt S.R."/>
            <person name="Schneider S.L."/>
            <person name="Sharp S."/>
            <person name="Smith T.C."/>
            <person name="Stanton J.D."/>
            <person name="Ullery H.E."/>
            <person name="Wilson R.J."/>
            <person name="Serrano M.G."/>
            <person name="Buck G."/>
            <person name="Lee V."/>
            <person name="Wang Y."/>
            <person name="Carvalho R."/>
            <person name="Voegtly L."/>
            <person name="Shi R."/>
            <person name="Duckworth R."/>
            <person name="Johnson A."/>
            <person name="Loviza R."/>
            <person name="Walstead R."/>
            <person name="Shah Z."/>
            <person name="Kiflezghi M."/>
            <person name="Wade K."/>
            <person name="Ball S.L."/>
            <person name="Bradley K.W."/>
            <person name="Asai D.J."/>
            <person name="Bowman C.A."/>
            <person name="Russell D.A."/>
            <person name="Pope W.H."/>
            <person name="Jacobs-Sera D."/>
            <person name="Hendrix R.W."/>
            <person name="Hatfull G.F."/>
        </authorList>
    </citation>
    <scope>NUCLEOTIDE SEQUENCE [LARGE SCALE GENOMIC DNA]</scope>
    <source>
        <strain evidence="8 9">DSM 27710</strain>
    </source>
</reference>
<dbReference type="Proteomes" id="UP000055590">
    <property type="component" value="Chromosome"/>
</dbReference>
<keyword evidence="2 5" id="KW-0808">Transferase</keyword>
<dbReference type="OrthoDB" id="9800643at2"/>
<keyword evidence="1 5" id="KW-0489">Methyltransferase</keyword>
<dbReference type="KEGG" id="vin:AKJ08_2340"/>
<dbReference type="CDD" id="cd02440">
    <property type="entry name" value="AdoMet_MTases"/>
    <property type="match status" value="1"/>
</dbReference>
<dbReference type="RefSeq" id="WP_050726185.1">
    <property type="nucleotide sequence ID" value="NZ_CP012332.1"/>
</dbReference>
<dbReference type="HAMAP" id="MF_02126">
    <property type="entry name" value="RF_methyltr_PrmC"/>
    <property type="match status" value="1"/>
</dbReference>
<gene>
    <name evidence="5" type="primary">prmC</name>
    <name evidence="8" type="ORF">AKJ08_2340</name>
</gene>
<feature type="binding site" evidence="5">
    <location>
        <position position="190"/>
    </location>
    <ligand>
        <name>S-adenosyl-L-methionine</name>
        <dbReference type="ChEBI" id="CHEBI:59789"/>
    </ligand>
</feature>
<evidence type="ECO:0000256" key="4">
    <source>
        <dbReference type="ARBA" id="ARBA00048391"/>
    </source>
</evidence>